<dbReference type="InterPro" id="IPR048378">
    <property type="entry name" value="BFA1-like_C"/>
</dbReference>
<dbReference type="Gene3D" id="2.40.128.20">
    <property type="match status" value="2"/>
</dbReference>
<reference evidence="4" key="1">
    <citation type="submission" date="2017-04" db="EMBL/GenBank/DDBJ databases">
        <authorList>
            <person name="Abreu V.A."/>
            <person name="Popin R.V."/>
            <person name="Rigonato J."/>
            <person name="Andreote A.P."/>
            <person name="Schaker P.C."/>
            <person name="Hoff-Risseti C."/>
            <person name="Alvarenga D.O."/>
            <person name="Varani A.M."/>
            <person name="Fiore M.F."/>
        </authorList>
    </citation>
    <scope>NUCLEOTIDE SEQUENCE [LARGE SCALE GENOMIC DNA]</scope>
    <source>
        <strain evidence="4">CENA303</strain>
    </source>
</reference>
<gene>
    <name evidence="3" type="ORF">B7O87_02750</name>
</gene>
<name>A0A1X4GBS9_9CYAN</name>
<dbReference type="AlphaFoldDB" id="A0A1X4GBS9"/>
<dbReference type="RefSeq" id="WP_009342918.1">
    <property type="nucleotide sequence ID" value="NZ_NBYN01000010.1"/>
</dbReference>
<sequence>MLTNWRNFLKNAGEWRGSFTRISGQGEILDSTLSILNLEATNNNETVLFRLRRFQGRDYDSPVIQDYQQEYTSLAKENIFFETGAFCKGTVQLAPFAEFGAEYGFVHENRRSRLVQLYNKEGELSSLTLIREFRSFTDAQERPQLTVEQLIGKWQGISHTVYSDLRPSNKETTYLEIKKLDNGYLEKQQLFAGEEMTSLGKIVDNRLIFEPSSRQQSNQKLNNEEMLLPDGVSSNILTKLERRKEFFIEAGWLVKDTERQRLIRNYNAQGEWISSSHIVEIKMA</sequence>
<dbReference type="InterPro" id="IPR022017">
    <property type="entry name" value="BFA1-like_DUF3598"/>
</dbReference>
<dbReference type="Proteomes" id="UP000192997">
    <property type="component" value="Unassembled WGS sequence"/>
</dbReference>
<accession>A0A1X4GBS9</accession>
<evidence type="ECO:0000313" key="3">
    <source>
        <dbReference type="EMBL" id="OSO94480.1"/>
    </source>
</evidence>
<feature type="domain" description="DUF3598" evidence="1">
    <location>
        <begin position="1"/>
        <end position="135"/>
    </location>
</feature>
<dbReference type="Pfam" id="PF12204">
    <property type="entry name" value="DUF3598_N"/>
    <property type="match status" value="1"/>
</dbReference>
<organism evidence="3 4">
    <name type="scientific">Cylindrospermopsis raciborskii CENA303</name>
    <dbReference type="NCBI Taxonomy" id="1170769"/>
    <lineage>
        <taxon>Bacteria</taxon>
        <taxon>Bacillati</taxon>
        <taxon>Cyanobacteriota</taxon>
        <taxon>Cyanophyceae</taxon>
        <taxon>Nostocales</taxon>
        <taxon>Aphanizomenonaceae</taxon>
        <taxon>Cylindrospermopsis</taxon>
    </lineage>
</organism>
<evidence type="ECO:0000259" key="2">
    <source>
        <dbReference type="Pfam" id="PF21053"/>
    </source>
</evidence>
<dbReference type="Pfam" id="PF21053">
    <property type="entry name" value="BFA1_C"/>
    <property type="match status" value="1"/>
</dbReference>
<comment type="caution">
    <text evidence="3">The sequence shown here is derived from an EMBL/GenBank/DDBJ whole genome shotgun (WGS) entry which is preliminary data.</text>
</comment>
<evidence type="ECO:0000313" key="4">
    <source>
        <dbReference type="Proteomes" id="UP000192997"/>
    </source>
</evidence>
<dbReference type="PANTHER" id="PTHR33404:SF1">
    <property type="entry name" value="SLL0497 PROTEIN"/>
    <property type="match status" value="1"/>
</dbReference>
<feature type="domain" description="Biogenesis factor required for ATP synthase 1-like C-terminal" evidence="2">
    <location>
        <begin position="141"/>
        <end position="283"/>
    </location>
</feature>
<dbReference type="GO" id="GO:0005886">
    <property type="term" value="C:plasma membrane"/>
    <property type="evidence" value="ECO:0007669"/>
    <property type="project" value="TreeGrafter"/>
</dbReference>
<protein>
    <submittedName>
        <fullName evidence="3">Uncharacterized protein</fullName>
    </submittedName>
</protein>
<dbReference type="PANTHER" id="PTHR33404">
    <property type="entry name" value="CELL DIVISION TOPOLOGICAL SPECIFICITY FACTOR HOMOLOG, CHLOROPLASTIC"/>
    <property type="match status" value="1"/>
</dbReference>
<dbReference type="EMBL" id="NBYN01000010">
    <property type="protein sequence ID" value="OSO94480.1"/>
    <property type="molecule type" value="Genomic_DNA"/>
</dbReference>
<proteinExistence type="predicted"/>
<dbReference type="InterPro" id="IPR012674">
    <property type="entry name" value="Calycin"/>
</dbReference>
<dbReference type="GO" id="GO:0000918">
    <property type="term" value="P:division septum site selection"/>
    <property type="evidence" value="ECO:0007669"/>
    <property type="project" value="TreeGrafter"/>
</dbReference>
<evidence type="ECO:0000259" key="1">
    <source>
        <dbReference type="Pfam" id="PF12204"/>
    </source>
</evidence>
<dbReference type="SUPFAM" id="SSF50814">
    <property type="entry name" value="Lipocalins"/>
    <property type="match status" value="2"/>
</dbReference>